<keyword evidence="1 5" id="KW-0378">Hydrolase</keyword>
<dbReference type="GeneID" id="301813162"/>
<dbReference type="SUPFAM" id="SSF53590">
    <property type="entry name" value="Nucleoside hydrolase"/>
    <property type="match status" value="1"/>
</dbReference>
<dbReference type="Gene3D" id="3.90.245.10">
    <property type="entry name" value="Ribonucleoside hydrolase-like"/>
    <property type="match status" value="1"/>
</dbReference>
<evidence type="ECO:0000256" key="3">
    <source>
        <dbReference type="SAM" id="MobiDB-lite"/>
    </source>
</evidence>
<dbReference type="GO" id="GO:0008477">
    <property type="term" value="F:purine nucleosidase activity"/>
    <property type="evidence" value="ECO:0007669"/>
    <property type="project" value="TreeGrafter"/>
</dbReference>
<proteinExistence type="predicted"/>
<sequence>MTANSPQKIILDCDPGHDDAIAMLLAWGNPDLDLLAVTTVAGNQTLEKVTKNALALARVGNITGIPFAAGADRPLVAPQIIPEEIHGDSGLDGPQLPAADATQDPRHAVNLIADIIRDNEPGAVTIVPTGALTNIALFARMYPELVERVGGVTLMGGAHHAGNMTASAEFNILADPEAAKIVFGAGWPVTMVGLDVTHKVLATPERMAQLAEVGTDVAAFIAELVEFFGAAYMKERHYPGPPMHDPLAVAAVADPQVVRTILAPIDVETQGELTRGATVVDLRRTWGSQAGGQDPTALGTADDSDFDAHTSASTAGAAEAGTGAVGAADSLRTRVAVDVDADRFWTLLIDALQRIGNTGF</sequence>
<accession>A0A9X3M750</accession>
<dbReference type="InterPro" id="IPR036452">
    <property type="entry name" value="Ribo_hydro-like"/>
</dbReference>
<dbReference type="EMBL" id="JAKMUV010000006">
    <property type="protein sequence ID" value="MCZ9305147.1"/>
    <property type="molecule type" value="Genomic_DNA"/>
</dbReference>
<keyword evidence="6" id="KW-1185">Reference proteome</keyword>
<organism evidence="5 6">
    <name type="scientific">Corynebacterium macclintockiae</name>
    <dbReference type="NCBI Taxonomy" id="2913501"/>
    <lineage>
        <taxon>Bacteria</taxon>
        <taxon>Bacillati</taxon>
        <taxon>Actinomycetota</taxon>
        <taxon>Actinomycetes</taxon>
        <taxon>Mycobacteriales</taxon>
        <taxon>Corynebacteriaceae</taxon>
        <taxon>Corynebacterium</taxon>
    </lineage>
</organism>
<evidence type="ECO:0000256" key="1">
    <source>
        <dbReference type="ARBA" id="ARBA00022801"/>
    </source>
</evidence>
<evidence type="ECO:0000259" key="4">
    <source>
        <dbReference type="Pfam" id="PF01156"/>
    </source>
</evidence>
<dbReference type="GO" id="GO:0045437">
    <property type="term" value="F:uridine nucleosidase activity"/>
    <property type="evidence" value="ECO:0007669"/>
    <property type="project" value="UniProtKB-ARBA"/>
</dbReference>
<evidence type="ECO:0000313" key="5">
    <source>
        <dbReference type="EMBL" id="MCZ9305147.1"/>
    </source>
</evidence>
<dbReference type="CDD" id="cd02651">
    <property type="entry name" value="nuc_hydro_IU_UC_XIUA"/>
    <property type="match status" value="1"/>
</dbReference>
<dbReference type="PANTHER" id="PTHR12304:SF4">
    <property type="entry name" value="URIDINE NUCLEOSIDASE"/>
    <property type="match status" value="1"/>
</dbReference>
<name>A0A9X3M750_9CORY</name>
<gene>
    <name evidence="5" type="ORF">L8U58_06335</name>
</gene>
<dbReference type="InterPro" id="IPR023186">
    <property type="entry name" value="IUNH"/>
</dbReference>
<dbReference type="InterPro" id="IPR001910">
    <property type="entry name" value="Inosine/uridine_hydrolase_dom"/>
</dbReference>
<dbReference type="GO" id="GO:0006152">
    <property type="term" value="P:purine nucleoside catabolic process"/>
    <property type="evidence" value="ECO:0007669"/>
    <property type="project" value="TreeGrafter"/>
</dbReference>
<evidence type="ECO:0000313" key="6">
    <source>
        <dbReference type="Proteomes" id="UP001146505"/>
    </source>
</evidence>
<dbReference type="RefSeq" id="WP_269954941.1">
    <property type="nucleotide sequence ID" value="NZ_JAKMUV010000006.1"/>
</dbReference>
<dbReference type="PROSITE" id="PS01247">
    <property type="entry name" value="IUNH"/>
    <property type="match status" value="1"/>
</dbReference>
<protein>
    <submittedName>
        <fullName evidence="5">Nucleoside hydrolase</fullName>
    </submittedName>
</protein>
<dbReference type="GO" id="GO:0005829">
    <property type="term" value="C:cytosol"/>
    <property type="evidence" value="ECO:0007669"/>
    <property type="project" value="TreeGrafter"/>
</dbReference>
<comment type="caution">
    <text evidence="5">The sequence shown here is derived from an EMBL/GenBank/DDBJ whole genome shotgun (WGS) entry which is preliminary data.</text>
</comment>
<dbReference type="InterPro" id="IPR015910">
    <property type="entry name" value="I/U_nuclsd_hydro_CS"/>
</dbReference>
<feature type="domain" description="Inosine/uridine-preferring nucleoside hydrolase" evidence="4">
    <location>
        <begin position="9"/>
        <end position="345"/>
    </location>
</feature>
<reference evidence="5" key="1">
    <citation type="submission" date="2022-02" db="EMBL/GenBank/DDBJ databases">
        <title>Corynebacterium sp. from urogenital microbiome.</title>
        <authorList>
            <person name="Cappelli E.A."/>
            <person name="Ribeiro T.G."/>
            <person name="Peixe L."/>
        </authorList>
    </citation>
    <scope>NUCLEOTIDE SEQUENCE</scope>
    <source>
        <strain evidence="5">C9Ua_112</strain>
    </source>
</reference>
<keyword evidence="2" id="KW-0326">Glycosidase</keyword>
<evidence type="ECO:0000256" key="2">
    <source>
        <dbReference type="ARBA" id="ARBA00023295"/>
    </source>
</evidence>
<feature type="region of interest" description="Disordered" evidence="3">
    <location>
        <begin position="286"/>
        <end position="323"/>
    </location>
</feature>
<dbReference type="AlphaFoldDB" id="A0A9X3M750"/>
<dbReference type="PANTHER" id="PTHR12304">
    <property type="entry name" value="INOSINE-URIDINE PREFERRING NUCLEOSIDE HYDROLASE"/>
    <property type="match status" value="1"/>
</dbReference>
<dbReference type="Pfam" id="PF01156">
    <property type="entry name" value="IU_nuc_hydro"/>
    <property type="match status" value="1"/>
</dbReference>
<dbReference type="Proteomes" id="UP001146505">
    <property type="component" value="Unassembled WGS sequence"/>
</dbReference>
<feature type="compositionally biased region" description="Low complexity" evidence="3">
    <location>
        <begin position="309"/>
        <end position="323"/>
    </location>
</feature>